<accession>A0A2T0Q9R5</accession>
<dbReference type="OrthoDB" id="3831317at2"/>
<dbReference type="RefSeq" id="WP_146159383.1">
    <property type="nucleotide sequence ID" value="NZ_PVZC01000002.1"/>
</dbReference>
<protein>
    <recommendedName>
        <fullName evidence="3">CdiI immunity protein domain-containing protein</fullName>
    </recommendedName>
</protein>
<proteinExistence type="predicted"/>
<dbReference type="EMBL" id="PVZC01000002">
    <property type="protein sequence ID" value="PRY00636.1"/>
    <property type="molecule type" value="Genomic_DNA"/>
</dbReference>
<gene>
    <name evidence="1" type="ORF">CLV72_102267</name>
</gene>
<name>A0A2T0Q9R5_9ACTN</name>
<dbReference type="AlphaFoldDB" id="A0A2T0Q9R5"/>
<reference evidence="1 2" key="1">
    <citation type="submission" date="2018-03" db="EMBL/GenBank/DDBJ databases">
        <title>Genomic Encyclopedia of Archaeal and Bacterial Type Strains, Phase II (KMG-II): from individual species to whole genera.</title>
        <authorList>
            <person name="Goeker M."/>
        </authorList>
    </citation>
    <scope>NUCLEOTIDE SEQUENCE [LARGE SCALE GENOMIC DNA]</scope>
    <source>
        <strain evidence="1 2">DSM 45601</strain>
    </source>
</reference>
<organism evidence="1 2">
    <name type="scientific">Allonocardiopsis opalescens</name>
    <dbReference type="NCBI Taxonomy" id="1144618"/>
    <lineage>
        <taxon>Bacteria</taxon>
        <taxon>Bacillati</taxon>
        <taxon>Actinomycetota</taxon>
        <taxon>Actinomycetes</taxon>
        <taxon>Streptosporangiales</taxon>
        <taxon>Allonocardiopsis</taxon>
    </lineage>
</organism>
<evidence type="ECO:0000313" key="1">
    <source>
        <dbReference type="EMBL" id="PRY00636.1"/>
    </source>
</evidence>
<sequence length="121" mass="13123">MAGPFWRKNKDASFAVLLSVVESYYHPETPPDGGAKLHRLVHRVGHEHVSSQVHDIPKFLDQLRAAIADPSQIPGDALDDAADFEDGSDEAFLARVWHDIYPGRPLPTADSGNGDSRAGPG</sequence>
<evidence type="ECO:0008006" key="3">
    <source>
        <dbReference type="Google" id="ProtNLM"/>
    </source>
</evidence>
<keyword evidence="2" id="KW-1185">Reference proteome</keyword>
<dbReference type="Proteomes" id="UP000237846">
    <property type="component" value="Unassembled WGS sequence"/>
</dbReference>
<evidence type="ECO:0000313" key="2">
    <source>
        <dbReference type="Proteomes" id="UP000237846"/>
    </source>
</evidence>
<comment type="caution">
    <text evidence="1">The sequence shown here is derived from an EMBL/GenBank/DDBJ whole genome shotgun (WGS) entry which is preliminary data.</text>
</comment>